<feature type="region of interest" description="Disordered" evidence="1">
    <location>
        <begin position="1"/>
        <end position="70"/>
    </location>
</feature>
<feature type="compositionally biased region" description="Polar residues" evidence="1">
    <location>
        <begin position="15"/>
        <end position="42"/>
    </location>
</feature>
<feature type="region of interest" description="Disordered" evidence="1">
    <location>
        <begin position="272"/>
        <end position="327"/>
    </location>
</feature>
<feature type="compositionally biased region" description="Polar residues" evidence="1">
    <location>
        <begin position="99"/>
        <end position="114"/>
    </location>
</feature>
<feature type="region of interest" description="Disordered" evidence="1">
    <location>
        <begin position="236"/>
        <end position="255"/>
    </location>
</feature>
<feature type="region of interest" description="Disordered" evidence="1">
    <location>
        <begin position="99"/>
        <end position="127"/>
    </location>
</feature>
<comment type="caution">
    <text evidence="2">The sequence shown here is derived from an EMBL/GenBank/DDBJ whole genome shotgun (WGS) entry which is preliminary data.</text>
</comment>
<feature type="compositionally biased region" description="Basic and acidic residues" evidence="1">
    <location>
        <begin position="1"/>
        <end position="13"/>
    </location>
</feature>
<dbReference type="AlphaFoldDB" id="A0A9W9AF41"/>
<evidence type="ECO:0000313" key="3">
    <source>
        <dbReference type="Proteomes" id="UP001150238"/>
    </source>
</evidence>
<evidence type="ECO:0000256" key="1">
    <source>
        <dbReference type="SAM" id="MobiDB-lite"/>
    </source>
</evidence>
<gene>
    <name evidence="2" type="ORF">C8J55DRAFT_559974</name>
</gene>
<proteinExistence type="predicted"/>
<dbReference type="EMBL" id="JANVFS010000014">
    <property type="protein sequence ID" value="KAJ4481406.1"/>
    <property type="molecule type" value="Genomic_DNA"/>
</dbReference>
<dbReference type="Proteomes" id="UP001150238">
    <property type="component" value="Unassembled WGS sequence"/>
</dbReference>
<evidence type="ECO:0000313" key="2">
    <source>
        <dbReference type="EMBL" id="KAJ4481406.1"/>
    </source>
</evidence>
<protein>
    <submittedName>
        <fullName evidence="2">Uncharacterized protein</fullName>
    </submittedName>
</protein>
<feature type="compositionally biased region" description="Pro residues" evidence="1">
    <location>
        <begin position="53"/>
        <end position="64"/>
    </location>
</feature>
<reference evidence="2" key="1">
    <citation type="submission" date="2022-08" db="EMBL/GenBank/DDBJ databases">
        <authorList>
            <consortium name="DOE Joint Genome Institute"/>
            <person name="Min B."/>
            <person name="Riley R."/>
            <person name="Sierra-Patev S."/>
            <person name="Naranjo-Ortiz M."/>
            <person name="Looney B."/>
            <person name="Konkel Z."/>
            <person name="Slot J.C."/>
            <person name="Sakamoto Y."/>
            <person name="Steenwyk J.L."/>
            <person name="Rokas A."/>
            <person name="Carro J."/>
            <person name="Camarero S."/>
            <person name="Ferreira P."/>
            <person name="Molpeceres G."/>
            <person name="Ruiz-Duenas F.J."/>
            <person name="Serrano A."/>
            <person name="Henrissat B."/>
            <person name="Drula E."/>
            <person name="Hughes K.W."/>
            <person name="Mata J.L."/>
            <person name="Ishikawa N.K."/>
            <person name="Vargas-Isla R."/>
            <person name="Ushijima S."/>
            <person name="Smith C.A."/>
            <person name="Ahrendt S."/>
            <person name="Andreopoulos W."/>
            <person name="He G."/>
            <person name="Labutti K."/>
            <person name="Lipzen A."/>
            <person name="Ng V."/>
            <person name="Sandor L."/>
            <person name="Barry K."/>
            <person name="Martinez A.T."/>
            <person name="Xiao Y."/>
            <person name="Gibbons J.G."/>
            <person name="Terashima K."/>
            <person name="Hibbett D.S."/>
            <person name="Grigoriev I.V."/>
        </authorList>
    </citation>
    <scope>NUCLEOTIDE SEQUENCE</scope>
    <source>
        <strain evidence="2">Sp2 HRB7682 ss15</strain>
    </source>
</reference>
<feature type="compositionally biased region" description="Basic and acidic residues" evidence="1">
    <location>
        <begin position="236"/>
        <end position="251"/>
    </location>
</feature>
<name>A0A9W9AF41_9AGAR</name>
<organism evidence="2 3">
    <name type="scientific">Lentinula lateritia</name>
    <dbReference type="NCBI Taxonomy" id="40482"/>
    <lineage>
        <taxon>Eukaryota</taxon>
        <taxon>Fungi</taxon>
        <taxon>Dikarya</taxon>
        <taxon>Basidiomycota</taxon>
        <taxon>Agaricomycotina</taxon>
        <taxon>Agaricomycetes</taxon>
        <taxon>Agaricomycetidae</taxon>
        <taxon>Agaricales</taxon>
        <taxon>Marasmiineae</taxon>
        <taxon>Omphalotaceae</taxon>
        <taxon>Lentinula</taxon>
    </lineage>
</organism>
<sequence length="386" mass="42920">MSYEQFWRKHFDNVDGQNPSISPSASRLCGQTSTEHPHTVSSAEEFDKAYHPPKSPPPLSPGPHLPSLQDLINSSRNEYKTTLPETHPRDPLVTLARSDSNAPAATASWPTSDSPGKENQIAKRPTPGLTVWKGPELIMLARAMVDFKPWLAPYGQKGKLWEDIRAAMIHEGFKHVKMSANSIQKKGEDLVKYWQDPKCSKPGVHSIANALPKGSSQEITIAALMERVQAGYDDAKNKSEMAKAETKKKEQEDFEGGEAIRNASMQAMCSHKALPNSDSDSDSDSNADTEVNTNIDTTKKHKLSSSSSSLLDEDSEPKKKRKRTSSRRISTFETNVLTFLQNDAVERKAHQEELLGLIRKQGADMTTVLHGFLELDKARFENEKKT</sequence>
<accession>A0A9W9AF41</accession>
<reference evidence="2" key="2">
    <citation type="journal article" date="2023" name="Proc. Natl. Acad. Sci. U.S.A.">
        <title>A global phylogenomic analysis of the shiitake genus Lentinula.</title>
        <authorList>
            <person name="Sierra-Patev S."/>
            <person name="Min B."/>
            <person name="Naranjo-Ortiz M."/>
            <person name="Looney B."/>
            <person name="Konkel Z."/>
            <person name="Slot J.C."/>
            <person name="Sakamoto Y."/>
            <person name="Steenwyk J.L."/>
            <person name="Rokas A."/>
            <person name="Carro J."/>
            <person name="Camarero S."/>
            <person name="Ferreira P."/>
            <person name="Molpeceres G."/>
            <person name="Ruiz-Duenas F.J."/>
            <person name="Serrano A."/>
            <person name="Henrissat B."/>
            <person name="Drula E."/>
            <person name="Hughes K.W."/>
            <person name="Mata J.L."/>
            <person name="Ishikawa N.K."/>
            <person name="Vargas-Isla R."/>
            <person name="Ushijima S."/>
            <person name="Smith C.A."/>
            <person name="Donoghue J."/>
            <person name="Ahrendt S."/>
            <person name="Andreopoulos W."/>
            <person name="He G."/>
            <person name="LaButti K."/>
            <person name="Lipzen A."/>
            <person name="Ng V."/>
            <person name="Riley R."/>
            <person name="Sandor L."/>
            <person name="Barry K."/>
            <person name="Martinez A.T."/>
            <person name="Xiao Y."/>
            <person name="Gibbons J.G."/>
            <person name="Terashima K."/>
            <person name="Grigoriev I.V."/>
            <person name="Hibbett D."/>
        </authorList>
    </citation>
    <scope>NUCLEOTIDE SEQUENCE</scope>
    <source>
        <strain evidence="2">Sp2 HRB7682 ss15</strain>
    </source>
</reference>